<dbReference type="InterPro" id="IPR001525">
    <property type="entry name" value="C5_MeTfrase"/>
</dbReference>
<dbReference type="InterPro" id="IPR018117">
    <property type="entry name" value="C5_DNA_meth_AS"/>
</dbReference>
<evidence type="ECO:0000256" key="2">
    <source>
        <dbReference type="ARBA" id="ARBA00022679"/>
    </source>
</evidence>
<name>A0A0U0ZR65_9MYCO</name>
<keyword evidence="1 5" id="KW-0489">Methyltransferase</keyword>
<evidence type="ECO:0000313" key="6">
    <source>
        <dbReference type="Proteomes" id="UP000045782"/>
    </source>
</evidence>
<proteinExistence type="predicted"/>
<dbReference type="GO" id="GO:0032259">
    <property type="term" value="P:methylation"/>
    <property type="evidence" value="ECO:0007669"/>
    <property type="project" value="UniProtKB-KW"/>
</dbReference>
<evidence type="ECO:0000256" key="3">
    <source>
        <dbReference type="ARBA" id="ARBA00022691"/>
    </source>
</evidence>
<keyword evidence="3" id="KW-0949">S-adenosyl-L-methionine</keyword>
<dbReference type="GO" id="GO:0008168">
    <property type="term" value="F:methyltransferase activity"/>
    <property type="evidence" value="ECO:0007669"/>
    <property type="project" value="UniProtKB-KW"/>
</dbReference>
<dbReference type="SUPFAM" id="SSF53335">
    <property type="entry name" value="S-adenosyl-L-methionine-dependent methyltransferases"/>
    <property type="match status" value="1"/>
</dbReference>
<dbReference type="Pfam" id="PF00145">
    <property type="entry name" value="DNA_methylase"/>
    <property type="match status" value="1"/>
</dbReference>
<dbReference type="PRINTS" id="PR00105">
    <property type="entry name" value="C5METTRFRASE"/>
</dbReference>
<dbReference type="InterPro" id="IPR029063">
    <property type="entry name" value="SAM-dependent_MTases_sf"/>
</dbReference>
<reference evidence="5 6" key="1">
    <citation type="submission" date="2015-03" db="EMBL/GenBank/DDBJ databases">
        <authorList>
            <person name="Murphy D."/>
        </authorList>
    </citation>
    <scope>NUCLEOTIDE SEQUENCE [LARGE SCALE GENOMIC DNA]</scope>
    <source>
        <strain evidence="5 6">PAP088</strain>
    </source>
</reference>
<dbReference type="Proteomes" id="UP000045782">
    <property type="component" value="Unassembled WGS sequence"/>
</dbReference>
<accession>A0A0U0ZR65</accession>
<evidence type="ECO:0000256" key="4">
    <source>
        <dbReference type="ARBA" id="ARBA00022747"/>
    </source>
</evidence>
<organism evidence="5 6">
    <name type="scientific">Mycobacteroides abscessus</name>
    <dbReference type="NCBI Taxonomy" id="36809"/>
    <lineage>
        <taxon>Bacteria</taxon>
        <taxon>Bacillati</taxon>
        <taxon>Actinomycetota</taxon>
        <taxon>Actinomycetes</taxon>
        <taxon>Mycobacteriales</taxon>
        <taxon>Mycobacteriaceae</taxon>
        <taxon>Mycobacteroides</taxon>
    </lineage>
</organism>
<keyword evidence="2 5" id="KW-0808">Transferase</keyword>
<dbReference type="EMBL" id="CSWP01000009">
    <property type="protein sequence ID" value="CPV66500.1"/>
    <property type="molecule type" value="Genomic_DNA"/>
</dbReference>
<evidence type="ECO:0000256" key="1">
    <source>
        <dbReference type="ARBA" id="ARBA00022603"/>
    </source>
</evidence>
<gene>
    <name evidence="5" type="ORF">ERS075579_04016</name>
</gene>
<dbReference type="PROSITE" id="PS00094">
    <property type="entry name" value="C5_MTASE_1"/>
    <property type="match status" value="1"/>
</dbReference>
<dbReference type="GO" id="GO:0009307">
    <property type="term" value="P:DNA restriction-modification system"/>
    <property type="evidence" value="ECO:0007669"/>
    <property type="project" value="UniProtKB-KW"/>
</dbReference>
<sequence>MVIAAVDSRYRVLNAFAGPGGWDVGAQIIGLPEQILGADIDEVACTAAISAGFHRQVGDVCELNPADFPHVKGFIASTPCPTFSTAGRRSGLGDDYQRVLDVITHVGSSDCDCPWEEIITELDDIADPRTALAAQTIRFAMALPNVEWLAFEQVLAAEYMFDDLAAEFYYWGWESVDVFTVDAAYLGLPLRRKRVFLTASRYTPHGCADSHPMVARMAERSPAQVLGWPAGEMIRTRGNRRNTGGNLFSADRTGWCATEKMRSWCRDSDGLRFEPSESGLLQGFRADYPWTGSRTRQFHQLADVVCPPVAAAVLGHVTNRPWKRPVQDYLSNLYRTPRNGQSDERAQLEAG</sequence>
<keyword evidence="4" id="KW-0680">Restriction system</keyword>
<dbReference type="Gene3D" id="3.40.50.150">
    <property type="entry name" value="Vaccinia Virus protein VP39"/>
    <property type="match status" value="1"/>
</dbReference>
<dbReference type="AlphaFoldDB" id="A0A0U0ZR65"/>
<protein>
    <submittedName>
        <fullName evidence="5">DNA (Cytosine-5-)-methyltransferase</fullName>
    </submittedName>
</protein>
<evidence type="ECO:0000313" key="5">
    <source>
        <dbReference type="EMBL" id="CPV66500.1"/>
    </source>
</evidence>
<dbReference type="RefSeq" id="WP_052619051.1">
    <property type="nucleotide sequence ID" value="NZ_CSWP01000009.1"/>
</dbReference>